<proteinExistence type="predicted"/>
<protein>
    <recommendedName>
        <fullName evidence="3">Recombinase zinc beta ribbon domain-containing protein</fullName>
    </recommendedName>
</protein>
<organism evidence="1 2">
    <name type="scientific">Streptomyces sannanensis</name>
    <dbReference type="NCBI Taxonomy" id="285536"/>
    <lineage>
        <taxon>Bacteria</taxon>
        <taxon>Bacillati</taxon>
        <taxon>Actinomycetota</taxon>
        <taxon>Actinomycetes</taxon>
        <taxon>Kitasatosporales</taxon>
        <taxon>Streptomycetaceae</taxon>
        <taxon>Streptomyces</taxon>
    </lineage>
</organism>
<dbReference type="RefSeq" id="WP_345043375.1">
    <property type="nucleotide sequence ID" value="NZ_BAAAYL010000001.1"/>
</dbReference>
<keyword evidence="2" id="KW-1185">Reference proteome</keyword>
<name>A0ABP6SJV9_9ACTN</name>
<evidence type="ECO:0000313" key="2">
    <source>
        <dbReference type="Proteomes" id="UP001499990"/>
    </source>
</evidence>
<dbReference type="EMBL" id="BAAAYL010000001">
    <property type="protein sequence ID" value="GAA3378772.1"/>
    <property type="molecule type" value="Genomic_DNA"/>
</dbReference>
<reference evidence="2" key="1">
    <citation type="journal article" date="2019" name="Int. J. Syst. Evol. Microbiol.">
        <title>The Global Catalogue of Microorganisms (GCM) 10K type strain sequencing project: providing services to taxonomists for standard genome sequencing and annotation.</title>
        <authorList>
            <consortium name="The Broad Institute Genomics Platform"/>
            <consortium name="The Broad Institute Genome Sequencing Center for Infectious Disease"/>
            <person name="Wu L."/>
            <person name="Ma J."/>
        </authorList>
    </citation>
    <scope>NUCLEOTIDE SEQUENCE [LARGE SCALE GENOMIC DNA]</scope>
    <source>
        <strain evidence="2">JCM 9651</strain>
    </source>
</reference>
<sequence>MPVVELPDVGTLSQDQQRGRACVWCGVILDNGTARDLGMRRTAGVRWFPRACPQHAEAKS</sequence>
<gene>
    <name evidence="1" type="ORF">GCM10020367_59640</name>
</gene>
<accession>A0ABP6SJV9</accession>
<evidence type="ECO:0000313" key="1">
    <source>
        <dbReference type="EMBL" id="GAA3378772.1"/>
    </source>
</evidence>
<evidence type="ECO:0008006" key="3">
    <source>
        <dbReference type="Google" id="ProtNLM"/>
    </source>
</evidence>
<dbReference type="Proteomes" id="UP001499990">
    <property type="component" value="Unassembled WGS sequence"/>
</dbReference>
<comment type="caution">
    <text evidence="1">The sequence shown here is derived from an EMBL/GenBank/DDBJ whole genome shotgun (WGS) entry which is preliminary data.</text>
</comment>